<comment type="caution">
    <text evidence="2">The sequence shown here is derived from an EMBL/GenBank/DDBJ whole genome shotgun (WGS) entry which is preliminary data.</text>
</comment>
<sequence length="316" mass="35511">MRHPISRREFGTQLGATLLLGSGFANAAMKTAARPSAAEVVERIRKKLAQEGIAWSGGGVDTFKIGDSGAPVTGIVSTFQVTFDVLQRAAAAKKNFIISHERLFWDFIDEVGTLKQDAPYEVAGSLERDPVFVAKRRFCEDHGLVVWRFHDHWHRHQPDPIFAGLAKKLEWEKYFAPDGPTSYDIAYRLPNISLRNLAKHIQEKLGSRDVRVIGDPAILVSHVGVTAHNLREMHPVLLRTDVVVVGETEEFDVFQYVRDAISLGMPRPKGLIIISHERFEEAGMELLPAWLAPLVPEVPVEFMSAENPYWVLPEFR</sequence>
<feature type="signal peptide" evidence="1">
    <location>
        <begin position="1"/>
        <end position="27"/>
    </location>
</feature>
<dbReference type="Proteomes" id="UP000666369">
    <property type="component" value="Unassembled WGS sequence"/>
</dbReference>
<reference evidence="3" key="2">
    <citation type="submission" date="2023-07" db="EMBL/GenBank/DDBJ databases">
        <title>Duganella aceri sp. nov., isolated from tree sap.</title>
        <authorList>
            <person name="Kim I.S."/>
        </authorList>
    </citation>
    <scope>NUCLEOTIDE SEQUENCE [LARGE SCALE GENOMIC DNA]</scope>
    <source>
        <strain evidence="3">SAP-35</strain>
    </source>
</reference>
<accession>A0ABX0FMS5</accession>
<dbReference type="EMBL" id="JAADJT010000007">
    <property type="protein sequence ID" value="NGZ85915.1"/>
    <property type="molecule type" value="Genomic_DNA"/>
</dbReference>
<dbReference type="Gene3D" id="3.40.1390.30">
    <property type="entry name" value="NIF3 (NGG1p interacting factor 3)-like"/>
    <property type="match status" value="1"/>
</dbReference>
<evidence type="ECO:0000313" key="2">
    <source>
        <dbReference type="EMBL" id="NGZ85915.1"/>
    </source>
</evidence>
<evidence type="ECO:0008006" key="4">
    <source>
        <dbReference type="Google" id="ProtNLM"/>
    </source>
</evidence>
<feature type="chain" id="PRO_5045931892" description="NGG1p interacting factor NIF3" evidence="1">
    <location>
        <begin position="28"/>
        <end position="316"/>
    </location>
</feature>
<proteinExistence type="predicted"/>
<dbReference type="SUPFAM" id="SSF102705">
    <property type="entry name" value="NIF3 (NGG1p interacting factor 3)-like"/>
    <property type="match status" value="1"/>
</dbReference>
<dbReference type="InterPro" id="IPR036069">
    <property type="entry name" value="DUF34/NIF3_sf"/>
</dbReference>
<reference evidence="2 3" key="1">
    <citation type="submission" date="2020-01" db="EMBL/GenBank/DDBJ databases">
        <authorList>
            <person name="Lee S.D."/>
        </authorList>
    </citation>
    <scope>NUCLEOTIDE SEQUENCE [LARGE SCALE GENOMIC DNA]</scope>
    <source>
        <strain evidence="2 3">SAP-35</strain>
    </source>
</reference>
<evidence type="ECO:0000256" key="1">
    <source>
        <dbReference type="SAM" id="SignalP"/>
    </source>
</evidence>
<gene>
    <name evidence="2" type="ORF">GW587_16840</name>
</gene>
<keyword evidence="1" id="KW-0732">Signal</keyword>
<name>A0ABX0FMS5_9BURK</name>
<organism evidence="2 3">
    <name type="scientific">Duganella aceris</name>
    <dbReference type="NCBI Taxonomy" id="2703883"/>
    <lineage>
        <taxon>Bacteria</taxon>
        <taxon>Pseudomonadati</taxon>
        <taxon>Pseudomonadota</taxon>
        <taxon>Betaproteobacteria</taxon>
        <taxon>Burkholderiales</taxon>
        <taxon>Oxalobacteraceae</taxon>
        <taxon>Telluria group</taxon>
        <taxon>Duganella</taxon>
    </lineage>
</organism>
<dbReference type="RefSeq" id="WP_166105379.1">
    <property type="nucleotide sequence ID" value="NZ_JAADJT010000007.1"/>
</dbReference>
<protein>
    <recommendedName>
        <fullName evidence="4">NGG1p interacting factor NIF3</fullName>
    </recommendedName>
</protein>
<keyword evidence="3" id="KW-1185">Reference proteome</keyword>
<evidence type="ECO:0000313" key="3">
    <source>
        <dbReference type="Proteomes" id="UP000666369"/>
    </source>
</evidence>